<dbReference type="InterPro" id="IPR000719">
    <property type="entry name" value="Prot_kinase_dom"/>
</dbReference>
<keyword evidence="1" id="KW-0175">Coiled coil</keyword>
<evidence type="ECO:0000259" key="3">
    <source>
        <dbReference type="PROSITE" id="PS50011"/>
    </source>
</evidence>
<dbReference type="PROSITE" id="PS50011">
    <property type="entry name" value="PROTEIN_KINASE_DOM"/>
    <property type="match status" value="1"/>
</dbReference>
<reference evidence="4 5" key="1">
    <citation type="journal article" date="2015" name="Genome Biol. Evol.">
        <title>Comparative Genomics of a Bacterivorous Green Alga Reveals Evolutionary Causalities and Consequences of Phago-Mixotrophic Mode of Nutrition.</title>
        <authorList>
            <person name="Burns J.A."/>
            <person name="Paasch A."/>
            <person name="Narechania A."/>
            <person name="Kim E."/>
        </authorList>
    </citation>
    <scope>NUCLEOTIDE SEQUENCE [LARGE SCALE GENOMIC DNA]</scope>
    <source>
        <strain evidence="4 5">PLY_AMNH</strain>
    </source>
</reference>
<feature type="region of interest" description="Disordered" evidence="2">
    <location>
        <begin position="68"/>
        <end position="107"/>
    </location>
</feature>
<name>A0AAE0FH59_9CHLO</name>
<dbReference type="Gene3D" id="3.30.200.20">
    <property type="entry name" value="Phosphorylase Kinase, domain 1"/>
    <property type="match status" value="1"/>
</dbReference>
<feature type="compositionally biased region" description="Basic and acidic residues" evidence="2">
    <location>
        <begin position="898"/>
        <end position="909"/>
    </location>
</feature>
<feature type="coiled-coil region" evidence="1">
    <location>
        <begin position="1022"/>
        <end position="1049"/>
    </location>
</feature>
<protein>
    <recommendedName>
        <fullName evidence="3">Protein kinase domain-containing protein</fullName>
    </recommendedName>
</protein>
<accession>A0AAE0FH59</accession>
<feature type="region of interest" description="Disordered" evidence="2">
    <location>
        <begin position="161"/>
        <end position="180"/>
    </location>
</feature>
<evidence type="ECO:0000313" key="4">
    <source>
        <dbReference type="EMBL" id="KAK3259644.1"/>
    </source>
</evidence>
<organism evidence="4 5">
    <name type="scientific">Cymbomonas tetramitiformis</name>
    <dbReference type="NCBI Taxonomy" id="36881"/>
    <lineage>
        <taxon>Eukaryota</taxon>
        <taxon>Viridiplantae</taxon>
        <taxon>Chlorophyta</taxon>
        <taxon>Pyramimonadophyceae</taxon>
        <taxon>Pyramimonadales</taxon>
        <taxon>Pyramimonadaceae</taxon>
        <taxon>Cymbomonas</taxon>
    </lineage>
</organism>
<feature type="region of interest" description="Disordered" evidence="2">
    <location>
        <begin position="272"/>
        <end position="297"/>
    </location>
</feature>
<feature type="domain" description="Protein kinase" evidence="3">
    <location>
        <begin position="1163"/>
        <end position="1266"/>
    </location>
</feature>
<gene>
    <name evidence="4" type="ORF">CYMTET_31372</name>
</gene>
<keyword evidence="5" id="KW-1185">Reference proteome</keyword>
<comment type="caution">
    <text evidence="4">The sequence shown here is derived from an EMBL/GenBank/DDBJ whole genome shotgun (WGS) entry which is preliminary data.</text>
</comment>
<dbReference type="InterPro" id="IPR011009">
    <property type="entry name" value="Kinase-like_dom_sf"/>
</dbReference>
<evidence type="ECO:0000256" key="2">
    <source>
        <dbReference type="SAM" id="MobiDB-lite"/>
    </source>
</evidence>
<feature type="compositionally biased region" description="Low complexity" evidence="2">
    <location>
        <begin position="332"/>
        <end position="352"/>
    </location>
</feature>
<evidence type="ECO:0000313" key="5">
    <source>
        <dbReference type="Proteomes" id="UP001190700"/>
    </source>
</evidence>
<feature type="region of interest" description="Disordered" evidence="2">
    <location>
        <begin position="889"/>
        <end position="921"/>
    </location>
</feature>
<proteinExistence type="predicted"/>
<dbReference type="Proteomes" id="UP001190700">
    <property type="component" value="Unassembled WGS sequence"/>
</dbReference>
<feature type="compositionally biased region" description="Basic and acidic residues" evidence="2">
    <location>
        <begin position="164"/>
        <end position="180"/>
    </location>
</feature>
<dbReference type="SUPFAM" id="SSF56112">
    <property type="entry name" value="Protein kinase-like (PK-like)"/>
    <property type="match status" value="1"/>
</dbReference>
<dbReference type="GO" id="GO:0004672">
    <property type="term" value="F:protein kinase activity"/>
    <property type="evidence" value="ECO:0007669"/>
    <property type="project" value="InterPro"/>
</dbReference>
<dbReference type="AlphaFoldDB" id="A0AAE0FH59"/>
<dbReference type="GO" id="GO:0005524">
    <property type="term" value="F:ATP binding"/>
    <property type="evidence" value="ECO:0007669"/>
    <property type="project" value="InterPro"/>
</dbReference>
<evidence type="ECO:0000256" key="1">
    <source>
        <dbReference type="SAM" id="Coils"/>
    </source>
</evidence>
<sequence length="1266" mass="134938">MREAVGDQRSFRRPAESVPAAAACCATARRRLGMCRHLRLPITQAECRGITVRVRNPTSRHQLAANMRQLPESTAEGEAPGGAERCEPDENSGGRARPRSLSRLQERGEELQARISRIAGALTRVSQEEDATRAQAAALLTELQDLLHSVAAIEIELEGGGETCGEKEGEAREASGEHSGARLEDLCGRIARARAQSRSLSSAMEQWVDLGEAGEPAEQRRHVAQELRDVAGRIEVAAAELAKRRGQKSGDRAHEESEALPQELQELPALDERGGADDASPAASTCSDQNAAEGQAAAEAIKEEIKTGGGGTPASSGVSFGGGPALPPFAPPVAAGAGAESPVASASSSPAPVNAAEGQAAAEAIKEEIKTGGGGTPASSGLSFGGGPALAPFAPPVAAVAYRLVVDLAVPLELQAVRAEVFAVCSELEALRAEASVAGLDLQAVQVESSVAVSELQAVEVEGSAVGSELQAAQAEALAVVSELQSSASGEAQRWFRSWNGASGNLMGLAVGLELQAVQAEALAVGLAVGLELQAVRAEALGLEALRCSMRQPLPVPERRPLAVLLHLNLLFSLRAEFVRVFPACDAGGGSGNSSAADHCTFFESLSSEYRLLRRQRGSASASQADPSGTSASLAALTALLEHTVQLRHTNLEPAQQAVRWPQEVAGEARASYLGRQKAVRAALAEDPALGRTGSNGSDNNVIMDDGPLWNAIALRDHGRVKYVEFLGECLQRYEGAPAVNWAGALEENTGTQSDALAGGDGGYGACGGRVSMRLAECRMSGHVAVQLTECRMSGHVAVQLTECRMSGHVAVQLTECRMSSHVAVQLTEMPLKPAGRQRLREWLQLLGRTAEALEAALQSPAHPAAVLPEGAQEPGGEAVARPRYPWANEAGTQSNEVETRSAAEKEAGEGTAESAGMCPPPASVAEEVRSALQMVAEWRRRLENAEACTDRGACDMRRALIGLGNLFTEEETESPGEMVKRPAETAAALQAAIAEEQRIRGATEPWATALQQAGPKLAGVLRGEEKKTRRVLAELEELEQERRALQEAVRLGGDSGELRKSEKNLLDAKGRLEDLDYDFKKSSDEHAYHRRKRADPETMAFLKEKMDADREAMGAGQACVRLALSTLIAHQAHFPEVLRFFYAGMPPQLAPLWDPVMRLGDFDDHRLVSGEGRHEVYRATKGGICYAVKVFKVPVLEPERLKTFWREAALLQRLEHPAIVPIRKMFSAWPNENGTHYLALKLPYYKCGHLGAWVRRECPKGAHLP</sequence>
<feature type="region of interest" description="Disordered" evidence="2">
    <location>
        <begin position="331"/>
        <end position="352"/>
    </location>
</feature>
<dbReference type="EMBL" id="LGRX02018588">
    <property type="protein sequence ID" value="KAK3259644.1"/>
    <property type="molecule type" value="Genomic_DNA"/>
</dbReference>